<name>A0AAV4P5G7_9ARAC</name>
<gene>
    <name evidence="2" type="ORF">CDAR_511861</name>
</gene>
<proteinExistence type="predicted"/>
<comment type="caution">
    <text evidence="2">The sequence shown here is derived from an EMBL/GenBank/DDBJ whole genome shotgun (WGS) entry which is preliminary data.</text>
</comment>
<dbReference type="Proteomes" id="UP001054837">
    <property type="component" value="Unassembled WGS sequence"/>
</dbReference>
<dbReference type="EMBL" id="BPLQ01002342">
    <property type="protein sequence ID" value="GIX91894.1"/>
    <property type="molecule type" value="Genomic_DNA"/>
</dbReference>
<protein>
    <submittedName>
        <fullName evidence="2">Uncharacterized protein</fullName>
    </submittedName>
</protein>
<keyword evidence="3" id="KW-1185">Reference proteome</keyword>
<accession>A0AAV4P5G7</accession>
<organism evidence="2 3">
    <name type="scientific">Caerostris darwini</name>
    <dbReference type="NCBI Taxonomy" id="1538125"/>
    <lineage>
        <taxon>Eukaryota</taxon>
        <taxon>Metazoa</taxon>
        <taxon>Ecdysozoa</taxon>
        <taxon>Arthropoda</taxon>
        <taxon>Chelicerata</taxon>
        <taxon>Arachnida</taxon>
        <taxon>Araneae</taxon>
        <taxon>Araneomorphae</taxon>
        <taxon>Entelegynae</taxon>
        <taxon>Araneoidea</taxon>
        <taxon>Araneidae</taxon>
        <taxon>Caerostris</taxon>
    </lineage>
</organism>
<evidence type="ECO:0000256" key="1">
    <source>
        <dbReference type="SAM" id="MobiDB-lite"/>
    </source>
</evidence>
<sequence>MNSTPSEINGYREKGFLEHHQEEIGQEKMRRKGISGTPSRENEIKDREKGFLEHHQEEIGQEKMRVVIVERQTFSSGSSPSAGILVSQLNELDTK</sequence>
<feature type="compositionally biased region" description="Basic and acidic residues" evidence="1">
    <location>
        <begin position="10"/>
        <end position="28"/>
    </location>
</feature>
<feature type="region of interest" description="Disordered" evidence="1">
    <location>
        <begin position="1"/>
        <end position="47"/>
    </location>
</feature>
<reference evidence="2 3" key="1">
    <citation type="submission" date="2021-06" db="EMBL/GenBank/DDBJ databases">
        <title>Caerostris darwini draft genome.</title>
        <authorList>
            <person name="Kono N."/>
            <person name="Arakawa K."/>
        </authorList>
    </citation>
    <scope>NUCLEOTIDE SEQUENCE [LARGE SCALE GENOMIC DNA]</scope>
</reference>
<feature type="region of interest" description="Disordered" evidence="1">
    <location>
        <begin position="74"/>
        <end position="95"/>
    </location>
</feature>
<evidence type="ECO:0000313" key="2">
    <source>
        <dbReference type="EMBL" id="GIX91894.1"/>
    </source>
</evidence>
<dbReference type="AlphaFoldDB" id="A0AAV4P5G7"/>
<evidence type="ECO:0000313" key="3">
    <source>
        <dbReference type="Proteomes" id="UP001054837"/>
    </source>
</evidence>